<feature type="transmembrane region" description="Helical" evidence="2">
    <location>
        <begin position="202"/>
        <end position="224"/>
    </location>
</feature>
<reference evidence="4 5" key="1">
    <citation type="submission" date="2017-07" db="EMBL/GenBank/DDBJ databases">
        <title>Draft whole genome sequences of clinical Proprionibacteriaceae strains.</title>
        <authorList>
            <person name="Bernier A.-M."/>
            <person name="Bernard K."/>
            <person name="Domingo M.-C."/>
        </authorList>
    </citation>
    <scope>NUCLEOTIDE SEQUENCE [LARGE SCALE GENOMIC DNA]</scope>
    <source>
        <strain evidence="4 5">NML 030167</strain>
    </source>
</reference>
<dbReference type="EMBL" id="NMVO01000003">
    <property type="protein sequence ID" value="OYO16375.1"/>
    <property type="molecule type" value="Genomic_DNA"/>
</dbReference>
<keyword evidence="2" id="KW-0812">Transmembrane</keyword>
<name>A0A255GKN1_9ACTN</name>
<sequence>GTQQQPTTTESKGAGARLAGGAAAVGAGAGALAAKLRGRDRGDQTTAGQQVSRTGDPNAGQAGSGRPSFTEPSSDTGAAAAAVPPPASRSGEDTHEPEGSAAELSRRPSTRSTLGAARRTRKARLRLSQVDPWSVMKTAFLFSVAAGIVLWVATGTVWAVIGSSGLFDEINKMVGDVIQTPGDTTPFRIQDYINTNKVMGTAALIAVIDVVIFTALATLGAFLYNLASAMIGGLEVTLAED</sequence>
<feature type="domain" description="DUF3566" evidence="3">
    <location>
        <begin position="121"/>
        <end position="240"/>
    </location>
</feature>
<organism evidence="4 5">
    <name type="scientific">Enemella evansiae</name>
    <dbReference type="NCBI Taxonomy" id="2016499"/>
    <lineage>
        <taxon>Bacteria</taxon>
        <taxon>Bacillati</taxon>
        <taxon>Actinomycetota</taxon>
        <taxon>Actinomycetes</taxon>
        <taxon>Propionibacteriales</taxon>
        <taxon>Propionibacteriaceae</taxon>
        <taxon>Enemella</taxon>
    </lineage>
</organism>
<feature type="transmembrane region" description="Helical" evidence="2">
    <location>
        <begin position="139"/>
        <end position="161"/>
    </location>
</feature>
<proteinExistence type="predicted"/>
<feature type="region of interest" description="Disordered" evidence="1">
    <location>
        <begin position="35"/>
        <end position="118"/>
    </location>
</feature>
<dbReference type="AlphaFoldDB" id="A0A255GKN1"/>
<dbReference type="Pfam" id="PF12089">
    <property type="entry name" value="DUF3566"/>
    <property type="match status" value="1"/>
</dbReference>
<keyword evidence="2" id="KW-0472">Membrane</keyword>
<feature type="compositionally biased region" description="Polar residues" evidence="1">
    <location>
        <begin position="1"/>
        <end position="11"/>
    </location>
</feature>
<keyword evidence="5" id="KW-1185">Reference proteome</keyword>
<evidence type="ECO:0000313" key="5">
    <source>
        <dbReference type="Proteomes" id="UP000215896"/>
    </source>
</evidence>
<dbReference type="Proteomes" id="UP000215896">
    <property type="component" value="Unassembled WGS sequence"/>
</dbReference>
<feature type="region of interest" description="Disordered" evidence="1">
    <location>
        <begin position="1"/>
        <end position="23"/>
    </location>
</feature>
<feature type="compositionally biased region" description="Low complexity" evidence="1">
    <location>
        <begin position="13"/>
        <end position="23"/>
    </location>
</feature>
<dbReference type="InterPro" id="IPR021949">
    <property type="entry name" value="DUF3566_TM"/>
</dbReference>
<evidence type="ECO:0000313" key="4">
    <source>
        <dbReference type="EMBL" id="OYO16375.1"/>
    </source>
</evidence>
<accession>A0A255GKN1</accession>
<evidence type="ECO:0000256" key="2">
    <source>
        <dbReference type="SAM" id="Phobius"/>
    </source>
</evidence>
<protein>
    <recommendedName>
        <fullName evidence="3">DUF3566 domain-containing protein</fullName>
    </recommendedName>
</protein>
<evidence type="ECO:0000256" key="1">
    <source>
        <dbReference type="SAM" id="MobiDB-lite"/>
    </source>
</evidence>
<dbReference type="OrthoDB" id="3240216at2"/>
<feature type="non-terminal residue" evidence="4">
    <location>
        <position position="1"/>
    </location>
</feature>
<feature type="compositionally biased region" description="Polar residues" evidence="1">
    <location>
        <begin position="44"/>
        <end position="55"/>
    </location>
</feature>
<comment type="caution">
    <text evidence="4">The sequence shown here is derived from an EMBL/GenBank/DDBJ whole genome shotgun (WGS) entry which is preliminary data.</text>
</comment>
<evidence type="ECO:0000259" key="3">
    <source>
        <dbReference type="Pfam" id="PF12089"/>
    </source>
</evidence>
<gene>
    <name evidence="4" type="ORF">CGZ94_04105</name>
</gene>
<keyword evidence="2" id="KW-1133">Transmembrane helix</keyword>
<dbReference type="RefSeq" id="WP_094404834.1">
    <property type="nucleotide sequence ID" value="NZ_NMVO01000003.1"/>
</dbReference>